<gene>
    <name evidence="2" type="ORF">ACFOUR_14170</name>
</gene>
<name>A0ABD5NR34_9EURY</name>
<evidence type="ECO:0000256" key="1">
    <source>
        <dbReference type="SAM" id="Phobius"/>
    </source>
</evidence>
<keyword evidence="1" id="KW-1133">Transmembrane helix</keyword>
<dbReference type="RefSeq" id="WP_382274585.1">
    <property type="nucleotide sequence ID" value="NZ_JBHSAQ010000013.1"/>
</dbReference>
<protein>
    <submittedName>
        <fullName evidence="2">Uncharacterized protein</fullName>
    </submittedName>
</protein>
<proteinExistence type="predicted"/>
<feature type="transmembrane region" description="Helical" evidence="1">
    <location>
        <begin position="29"/>
        <end position="50"/>
    </location>
</feature>
<dbReference type="EMBL" id="JBHSAQ010000013">
    <property type="protein sequence ID" value="MFC3959506.1"/>
    <property type="molecule type" value="Genomic_DNA"/>
</dbReference>
<comment type="caution">
    <text evidence="2">The sequence shown here is derived from an EMBL/GenBank/DDBJ whole genome shotgun (WGS) entry which is preliminary data.</text>
</comment>
<keyword evidence="1" id="KW-0812">Transmembrane</keyword>
<evidence type="ECO:0000313" key="2">
    <source>
        <dbReference type="EMBL" id="MFC3959506.1"/>
    </source>
</evidence>
<evidence type="ECO:0000313" key="3">
    <source>
        <dbReference type="Proteomes" id="UP001595846"/>
    </source>
</evidence>
<organism evidence="2 3">
    <name type="scientific">Halovivax cerinus</name>
    <dbReference type="NCBI Taxonomy" id="1487865"/>
    <lineage>
        <taxon>Archaea</taxon>
        <taxon>Methanobacteriati</taxon>
        <taxon>Methanobacteriota</taxon>
        <taxon>Stenosarchaea group</taxon>
        <taxon>Halobacteria</taxon>
        <taxon>Halobacteriales</taxon>
        <taxon>Natrialbaceae</taxon>
        <taxon>Halovivax</taxon>
    </lineage>
</organism>
<dbReference type="Proteomes" id="UP001595846">
    <property type="component" value="Unassembled WGS sequence"/>
</dbReference>
<accession>A0ABD5NR34</accession>
<keyword evidence="3" id="KW-1185">Reference proteome</keyword>
<dbReference type="AlphaFoldDB" id="A0ABD5NR34"/>
<sequence length="82" mass="8692">MAALYARALDEDDAPELVDLLADLGLEGAVAWVFRLLGILAVLAGIGGWCSDRHSRPSGNQIAPPTDVTGDLETRTVLWATC</sequence>
<keyword evidence="1" id="KW-0472">Membrane</keyword>
<reference evidence="2 3" key="1">
    <citation type="journal article" date="2019" name="Int. J. Syst. Evol. Microbiol.">
        <title>The Global Catalogue of Microorganisms (GCM) 10K type strain sequencing project: providing services to taxonomists for standard genome sequencing and annotation.</title>
        <authorList>
            <consortium name="The Broad Institute Genomics Platform"/>
            <consortium name="The Broad Institute Genome Sequencing Center for Infectious Disease"/>
            <person name="Wu L."/>
            <person name="Ma J."/>
        </authorList>
    </citation>
    <scope>NUCLEOTIDE SEQUENCE [LARGE SCALE GENOMIC DNA]</scope>
    <source>
        <strain evidence="2 3">IBRC-M 10256</strain>
    </source>
</reference>